<dbReference type="AlphaFoldDB" id="A0AAV4TJW4"/>
<accession>A0AAV4TJW4</accession>
<reference evidence="1 2" key="1">
    <citation type="submission" date="2021-06" db="EMBL/GenBank/DDBJ databases">
        <title>Caerostris darwini draft genome.</title>
        <authorList>
            <person name="Kono N."/>
            <person name="Arakawa K."/>
        </authorList>
    </citation>
    <scope>NUCLEOTIDE SEQUENCE [LARGE SCALE GENOMIC DNA]</scope>
</reference>
<dbReference type="EMBL" id="BPLQ01009655">
    <property type="protein sequence ID" value="GIY45701.1"/>
    <property type="molecule type" value="Genomic_DNA"/>
</dbReference>
<comment type="caution">
    <text evidence="1">The sequence shown here is derived from an EMBL/GenBank/DDBJ whole genome shotgun (WGS) entry which is preliminary data.</text>
</comment>
<evidence type="ECO:0000313" key="1">
    <source>
        <dbReference type="EMBL" id="GIY45701.1"/>
    </source>
</evidence>
<protein>
    <submittedName>
        <fullName evidence="1">Uncharacterized protein</fullName>
    </submittedName>
</protein>
<organism evidence="1 2">
    <name type="scientific">Caerostris darwini</name>
    <dbReference type="NCBI Taxonomy" id="1538125"/>
    <lineage>
        <taxon>Eukaryota</taxon>
        <taxon>Metazoa</taxon>
        <taxon>Ecdysozoa</taxon>
        <taxon>Arthropoda</taxon>
        <taxon>Chelicerata</taxon>
        <taxon>Arachnida</taxon>
        <taxon>Araneae</taxon>
        <taxon>Araneomorphae</taxon>
        <taxon>Entelegynae</taxon>
        <taxon>Araneoidea</taxon>
        <taxon>Araneidae</taxon>
        <taxon>Caerostris</taxon>
    </lineage>
</organism>
<sequence>MFGIHRYLTQCIFFSDFEECFWEEDGSESFKRSIRHQVKMVPQKMPTGIHIKTVKGKLELSKAESQCERKAVLAFLNLQPKVLEYLCCFAKIVFYAGVTFEERDLLMFGIHRYLTQCIFFSDFQECCWEEDGSESFKRSIRHEVKMVPPKMSSGVHIKTVKGELELSKAEWEWERKAALAFLNLQPKVLQYLCCSAKRVFYAGVTSEERDLLMFGIHRYLTQCIFFSDFEDVVGRKMGRKALSDRFRIKLKLFTKNAVWCSN</sequence>
<gene>
    <name evidence="1" type="ORF">CDAR_564461</name>
</gene>
<evidence type="ECO:0000313" key="2">
    <source>
        <dbReference type="Proteomes" id="UP001054837"/>
    </source>
</evidence>
<proteinExistence type="predicted"/>
<dbReference type="Proteomes" id="UP001054837">
    <property type="component" value="Unassembled WGS sequence"/>
</dbReference>
<keyword evidence="2" id="KW-1185">Reference proteome</keyword>
<name>A0AAV4TJW4_9ARAC</name>